<dbReference type="InterPro" id="IPR029058">
    <property type="entry name" value="AB_hydrolase_fold"/>
</dbReference>
<reference evidence="3" key="2">
    <citation type="submission" date="2021-01" db="EMBL/GenBank/DDBJ databases">
        <authorList>
            <person name="Mieszkin S."/>
            <person name="Pouder E."/>
            <person name="Alain K."/>
        </authorList>
    </citation>
    <scope>NUCLEOTIDE SEQUENCE</scope>
    <source>
        <strain evidence="3">HW T2.11</strain>
    </source>
</reference>
<dbReference type="AlphaFoldDB" id="A0A963YP67"/>
<evidence type="ECO:0000313" key="4">
    <source>
        <dbReference type="Proteomes" id="UP000708298"/>
    </source>
</evidence>
<accession>A0A963YP67</accession>
<dbReference type="PANTHER" id="PTHR36837:SF5">
    <property type="entry name" value="POLY-3-HYDROXYBUTYRATE SYNTHASE"/>
    <property type="match status" value="1"/>
</dbReference>
<keyword evidence="3" id="KW-0378">Hydrolase</keyword>
<protein>
    <submittedName>
        <fullName evidence="3">Alpha/beta fold hydrolase</fullName>
    </submittedName>
</protein>
<keyword evidence="4" id="KW-1185">Reference proteome</keyword>
<dbReference type="GO" id="GO:0016787">
    <property type="term" value="F:hydrolase activity"/>
    <property type="evidence" value="ECO:0007669"/>
    <property type="project" value="UniProtKB-KW"/>
</dbReference>
<dbReference type="InterPro" id="IPR000073">
    <property type="entry name" value="AB_hydrolase_1"/>
</dbReference>
<evidence type="ECO:0000259" key="2">
    <source>
        <dbReference type="Pfam" id="PF00561"/>
    </source>
</evidence>
<keyword evidence="1" id="KW-0732">Signal</keyword>
<evidence type="ECO:0000256" key="1">
    <source>
        <dbReference type="SAM" id="SignalP"/>
    </source>
</evidence>
<dbReference type="EMBL" id="JAESVB010000001">
    <property type="protein sequence ID" value="MCB8874221.1"/>
    <property type="molecule type" value="Genomic_DNA"/>
</dbReference>
<sequence length="399" mass="42880">MLRRGPRPLLMHLGLAMMRSGALNSAWPSWNAGWPQTAPASAAPLAQIAARVAAAGPGAEASFAETILRQVWAQDRAFLAGIARYRRHSYQRNVAEPPCLWQEGNSRLLDYAPDSTDPVVLVVPSLVNRAYVLDLKPQTSLLRFLAGAGLRPLLLDWGDPGAVEKSFTLTDYIAGRLERAITAIGKPVILAGYCMGGLLTLGAALRRPEAVRGLALLATPWDFHAEDAARAQSLARLLPALEPAMHVTGTLPTDLLQMLFTCLSPFETPAKYRAFAKLDEAGASAERFVALEDWLNDGVPLAAPVARTCLGEWYGENRTAIGLWTVAGAPVVPETLNVPSFVAIPNKDRIVPPASALALANALPGAVIHRPAAGHIGMVAGRRAEAELWRPLRDWCLTL</sequence>
<dbReference type="PANTHER" id="PTHR36837">
    <property type="entry name" value="POLY(3-HYDROXYALKANOATE) POLYMERASE SUBUNIT PHAC"/>
    <property type="match status" value="1"/>
</dbReference>
<dbReference type="Pfam" id="PF00561">
    <property type="entry name" value="Abhydrolase_1"/>
    <property type="match status" value="1"/>
</dbReference>
<feature type="signal peptide" evidence="1">
    <location>
        <begin position="1"/>
        <end position="25"/>
    </location>
</feature>
<feature type="chain" id="PRO_5037133023" evidence="1">
    <location>
        <begin position="26"/>
        <end position="399"/>
    </location>
</feature>
<reference evidence="3" key="1">
    <citation type="journal article" date="2021" name="Microorganisms">
        <title>Acidisoma silvae sp. nov. and Acidisomacellulosilytica sp. nov., Two Acidophilic Bacteria Isolated from Decaying Wood, Hydrolyzing Cellulose and Producing Poly-3-hydroxybutyrate.</title>
        <authorList>
            <person name="Mieszkin S."/>
            <person name="Pouder E."/>
            <person name="Uroz S."/>
            <person name="Simon-Colin C."/>
            <person name="Alain K."/>
        </authorList>
    </citation>
    <scope>NUCLEOTIDE SEQUENCE</scope>
    <source>
        <strain evidence="3">HW T2.11</strain>
    </source>
</reference>
<comment type="caution">
    <text evidence="3">The sequence shown here is derived from an EMBL/GenBank/DDBJ whole genome shotgun (WGS) entry which is preliminary data.</text>
</comment>
<evidence type="ECO:0000313" key="3">
    <source>
        <dbReference type="EMBL" id="MCB8874221.1"/>
    </source>
</evidence>
<dbReference type="SUPFAM" id="SSF53474">
    <property type="entry name" value="alpha/beta-Hydrolases"/>
    <property type="match status" value="1"/>
</dbReference>
<dbReference type="InterPro" id="IPR051321">
    <property type="entry name" value="PHA/PHB_synthase"/>
</dbReference>
<dbReference type="Proteomes" id="UP000708298">
    <property type="component" value="Unassembled WGS sequence"/>
</dbReference>
<organism evidence="3 4">
    <name type="scientific">Acidisoma silvae</name>
    <dbReference type="NCBI Taxonomy" id="2802396"/>
    <lineage>
        <taxon>Bacteria</taxon>
        <taxon>Pseudomonadati</taxon>
        <taxon>Pseudomonadota</taxon>
        <taxon>Alphaproteobacteria</taxon>
        <taxon>Acetobacterales</taxon>
        <taxon>Acidocellaceae</taxon>
        <taxon>Acidisoma</taxon>
    </lineage>
</organism>
<dbReference type="Gene3D" id="3.40.50.1820">
    <property type="entry name" value="alpha/beta hydrolase"/>
    <property type="match status" value="1"/>
</dbReference>
<feature type="domain" description="AB hydrolase-1" evidence="2">
    <location>
        <begin position="171"/>
        <end position="377"/>
    </location>
</feature>
<name>A0A963YP67_9PROT</name>
<proteinExistence type="predicted"/>
<gene>
    <name evidence="3" type="ORF">ASILVAE211_03425</name>
</gene>